<dbReference type="Proteomes" id="UP001324287">
    <property type="component" value="Chromosome"/>
</dbReference>
<keyword evidence="3" id="KW-1185">Reference proteome</keyword>
<evidence type="ECO:0000313" key="2">
    <source>
        <dbReference type="EMBL" id="WRL65938.1"/>
    </source>
</evidence>
<accession>A0ABZ1B548</accession>
<gene>
    <name evidence="2" type="ORF">U6N30_10505</name>
</gene>
<organism evidence="2 3">
    <name type="scientific">Blastococcus brunescens</name>
    <dbReference type="NCBI Taxonomy" id="1564165"/>
    <lineage>
        <taxon>Bacteria</taxon>
        <taxon>Bacillati</taxon>
        <taxon>Actinomycetota</taxon>
        <taxon>Actinomycetes</taxon>
        <taxon>Geodermatophilales</taxon>
        <taxon>Geodermatophilaceae</taxon>
        <taxon>Blastococcus</taxon>
    </lineage>
</organism>
<dbReference type="Gene3D" id="3.40.50.150">
    <property type="entry name" value="Vaccinia Virus protein VP39"/>
    <property type="match status" value="1"/>
</dbReference>
<proteinExistence type="predicted"/>
<reference evidence="2 3" key="1">
    <citation type="submission" date="2023-12" db="EMBL/GenBank/DDBJ databases">
        <title>Blastococcus brunescens sp. nov., an actonobacterium isolated from sandstone collected in sahara desert.</title>
        <authorList>
            <person name="Gtari M."/>
            <person name="Ghodhbane F."/>
        </authorList>
    </citation>
    <scope>NUCLEOTIDE SEQUENCE [LARGE SCALE GENOMIC DNA]</scope>
    <source>
        <strain evidence="2 3">BMG 8361</strain>
    </source>
</reference>
<evidence type="ECO:0000256" key="1">
    <source>
        <dbReference type="SAM" id="MobiDB-lite"/>
    </source>
</evidence>
<dbReference type="SUPFAM" id="SSF53335">
    <property type="entry name" value="S-adenosyl-L-methionine-dependent methyltransferases"/>
    <property type="match status" value="1"/>
</dbReference>
<dbReference type="InterPro" id="IPR029063">
    <property type="entry name" value="SAM-dependent_MTases_sf"/>
</dbReference>
<dbReference type="EMBL" id="CP141261">
    <property type="protein sequence ID" value="WRL65938.1"/>
    <property type="molecule type" value="Genomic_DNA"/>
</dbReference>
<sequence>MAAPRRGALRRRRSGATCTGQPDRGRAASGHRCGDAVRLRQTVGMMSEEPVFARDAATAAYYDQRAEEYDEWYTGQGRFAERDRPGWGAEVEAVVTLVQALPAVRTLDVACGSGFLTRHLTGFVVGLDQSLAMVALPSPACRVDALSQVTRWTCPSPTAHSTGC</sequence>
<protein>
    <recommendedName>
        <fullName evidence="4">Methyltransferase domain-containing protein</fullName>
    </recommendedName>
</protein>
<name>A0ABZ1B548_9ACTN</name>
<dbReference type="RefSeq" id="WP_324277255.1">
    <property type="nucleotide sequence ID" value="NZ_CP141261.1"/>
</dbReference>
<evidence type="ECO:0008006" key="4">
    <source>
        <dbReference type="Google" id="ProtNLM"/>
    </source>
</evidence>
<evidence type="ECO:0000313" key="3">
    <source>
        <dbReference type="Proteomes" id="UP001324287"/>
    </source>
</evidence>
<feature type="region of interest" description="Disordered" evidence="1">
    <location>
        <begin position="1"/>
        <end position="32"/>
    </location>
</feature>